<dbReference type="AlphaFoldDB" id="A0A4R3I0C0"/>
<dbReference type="Gene3D" id="1.10.287.1080">
    <property type="entry name" value="MazG-like"/>
    <property type="match status" value="1"/>
</dbReference>
<gene>
    <name evidence="1" type="ORF">BCF53_11314</name>
</gene>
<comment type="caution">
    <text evidence="1">The sequence shown here is derived from an EMBL/GenBank/DDBJ whole genome shotgun (WGS) entry which is preliminary data.</text>
</comment>
<evidence type="ECO:0000313" key="2">
    <source>
        <dbReference type="Proteomes" id="UP000295793"/>
    </source>
</evidence>
<dbReference type="RefSeq" id="WP_132702420.1">
    <property type="nucleotide sequence ID" value="NZ_SLZR01000013.1"/>
</dbReference>
<dbReference type="EMBL" id="SLZR01000013">
    <property type="protein sequence ID" value="TCS38968.1"/>
    <property type="molecule type" value="Genomic_DNA"/>
</dbReference>
<reference evidence="1 2" key="1">
    <citation type="submission" date="2019-03" db="EMBL/GenBank/DDBJ databases">
        <title>Genomic Encyclopedia of Archaeal and Bacterial Type Strains, Phase II (KMG-II): from individual species to whole genera.</title>
        <authorList>
            <person name="Goeker M."/>
        </authorList>
    </citation>
    <scope>NUCLEOTIDE SEQUENCE [LARGE SCALE GENOMIC DNA]</scope>
    <source>
        <strain evidence="1 2">DSM 15388</strain>
    </source>
</reference>
<keyword evidence="2" id="KW-1185">Reference proteome</keyword>
<sequence>MAELNTLQERINQTRKQRGFVTDPLKIQILLTEEVGEISAELKRLWSKNYEAFSKERIANEIADTFVLLTALANEFEIDLESAVEAKFFQADSKRKWATAKADS</sequence>
<accession>A0A4R3I0C0</accession>
<dbReference type="OrthoDB" id="9807397at2"/>
<dbReference type="GO" id="GO:0016787">
    <property type="term" value="F:hydrolase activity"/>
    <property type="evidence" value="ECO:0007669"/>
    <property type="project" value="UniProtKB-KW"/>
</dbReference>
<organism evidence="1 2">
    <name type="scientific">Reinekea marinisedimentorum</name>
    <dbReference type="NCBI Taxonomy" id="230495"/>
    <lineage>
        <taxon>Bacteria</taxon>
        <taxon>Pseudomonadati</taxon>
        <taxon>Pseudomonadota</taxon>
        <taxon>Gammaproteobacteria</taxon>
        <taxon>Oceanospirillales</taxon>
        <taxon>Saccharospirillaceae</taxon>
        <taxon>Reinekea</taxon>
    </lineage>
</organism>
<dbReference type="SUPFAM" id="SSF101386">
    <property type="entry name" value="all-alpha NTP pyrophosphatases"/>
    <property type="match status" value="1"/>
</dbReference>
<protein>
    <submittedName>
        <fullName evidence="1">MazG-like nucleotide pyrophosphohydrolase family protein</fullName>
    </submittedName>
</protein>
<keyword evidence="1" id="KW-0378">Hydrolase</keyword>
<dbReference type="Proteomes" id="UP000295793">
    <property type="component" value="Unassembled WGS sequence"/>
</dbReference>
<name>A0A4R3I0C0_9GAMM</name>
<proteinExistence type="predicted"/>
<evidence type="ECO:0000313" key="1">
    <source>
        <dbReference type="EMBL" id="TCS38968.1"/>
    </source>
</evidence>